<dbReference type="EMBL" id="QOQW01000027">
    <property type="protein sequence ID" value="RCK78131.1"/>
    <property type="molecule type" value="Genomic_DNA"/>
</dbReference>
<reference evidence="1 2" key="1">
    <citation type="submission" date="2018-05" db="EMBL/GenBank/DDBJ databases">
        <title>A metagenomic window into the 2 km-deep terrestrial subsurface aquifer revealed taxonomically and functionally diverse microbial community comprising novel uncultured bacterial lineages.</title>
        <authorList>
            <person name="Kadnikov V.V."/>
            <person name="Mardanov A.V."/>
            <person name="Beletsky A.V."/>
            <person name="Banks D."/>
            <person name="Pimenov N.V."/>
            <person name="Frank Y.A."/>
            <person name="Karnachuk O.V."/>
            <person name="Ravin N.V."/>
        </authorList>
    </citation>
    <scope>NUCLEOTIDE SEQUENCE [LARGE SCALE GENOMIC DNA]</scope>
    <source>
        <strain evidence="1">BY5</strain>
    </source>
</reference>
<protein>
    <submittedName>
        <fullName evidence="1">Uncharacterized protein</fullName>
    </submittedName>
</protein>
<comment type="caution">
    <text evidence="1">The sequence shown here is derived from an EMBL/GenBank/DDBJ whole genome shotgun (WGS) entry which is preliminary data.</text>
</comment>
<proteinExistence type="predicted"/>
<dbReference type="AlphaFoldDB" id="A0A367ZL78"/>
<name>A0A367ZL78_9BACT</name>
<accession>A0A367ZL78</accession>
<evidence type="ECO:0000313" key="1">
    <source>
        <dbReference type="EMBL" id="RCK78131.1"/>
    </source>
</evidence>
<evidence type="ECO:0000313" key="2">
    <source>
        <dbReference type="Proteomes" id="UP000252355"/>
    </source>
</evidence>
<organism evidence="1 2">
    <name type="scientific">Candidatus Ozemobacter sibiricus</name>
    <dbReference type="NCBI Taxonomy" id="2268124"/>
    <lineage>
        <taxon>Bacteria</taxon>
        <taxon>Candidatus Ozemobacteria</taxon>
        <taxon>Candidatus Ozemobacterales</taxon>
        <taxon>Candidatus Ozemobacteraceae</taxon>
        <taxon>Candidatus Ozemobacter</taxon>
    </lineage>
</organism>
<dbReference type="Proteomes" id="UP000252355">
    <property type="component" value="Unassembled WGS sequence"/>
</dbReference>
<gene>
    <name evidence="1" type="ORF">OZSIB_1780</name>
</gene>
<sequence length="310" mass="34373">MQLPRFIMFGHLRWLPAAHSALPIRWSATAAARLPWPPARRASAIRPPVSPLAIFILLSALILNDPVAAATFTVGSTRVEVEVRNSVMLPIPDARARGWVSGTTLVLEAWAAGYQTAHIELAAPSHPGAIVHHEFVLADTPKRLSARDLTDHPLQSVHFEKGQEGYPASQYGITALIPKKSWPRPSAANVEVMDLAWSIPLKSSCTIESEGEFHRVRLTLPRRALDLTGTDLIVYFNTEKSYLQGEILRWLKALEKVEKVISPPLGSAMELARFLFGALPRPQVEATGQVPETLRQLYSRADRFAELHRD</sequence>